<sequence>MSTIEKHIAKINFQLRVQAVLKALLAAIAVGVFSRVFLDSILAMTLTGLLVFGSAAYLLGLFNSFRTEAIQILHQHFPDLEFSLELLDKTPRNSAEKLQWERVNSSFKGGEIGIWYQITWPFLLALALASGVFVLSQYIPVQQSKGELTENIKDNFQPSSTLEDLPVNLLDVKVSITPPAYTALPIVNQAKLEISTIKAAEIEWRLKFSNSADVAFELVSSAGNSLSFSQDKGDFFLKDQVKNSGIYAIRGHRNDELVYESGYFPLEAKDDLAPVIQPADRELYSYHFTNDPKVMEVKARVSDDFKVREVYLVATLARGSGENVKFRENRIPVSRSNFKAEDLSVQLDLNALDFKHGDELYYYWAAIDNKMPEPNFSRSDTYFINYVDSAGLSEEELVGMAIHVMPDYFRSQRQIIIDTEKLLAAQKNLSEREFNATSNEIGYDQKMLRLRYGQYLGEEFEETAGGGPTATGHAENLLEGYEHRHDEESEAGITANVLLPSEHEEQHSEESHGQEEGGIESVLDSYLHNHEDPEANTYFEESTKGTLKAALEEMWEAELYMRLFEPEKALPYQEKALELLKKVQQKSRVYVKRTGFDPPPIKPEEKRLSGDLEEVKNRIEREQKEIFRRLEPLAAEILGLLNKDALDEQDQLLIQNFGELWTVRMNYSGMDDWSVLLLLQELKSGKIREEGKLEMFEKIYPLIPKSEGLNASYLKQRKLEKAFWSRLK</sequence>
<feature type="transmembrane region" description="Helical" evidence="1">
    <location>
        <begin position="20"/>
        <end position="38"/>
    </location>
</feature>
<dbReference type="RefSeq" id="WP_264810697.1">
    <property type="nucleotide sequence ID" value="NZ_CP110226.1"/>
</dbReference>
<accession>A0ABY6MJN7</accession>
<feature type="transmembrane region" description="Helical" evidence="1">
    <location>
        <begin position="44"/>
        <end position="62"/>
    </location>
</feature>
<protein>
    <recommendedName>
        <fullName evidence="4">Tryptophan-rich sensory protein</fullName>
    </recommendedName>
</protein>
<evidence type="ECO:0000313" key="3">
    <source>
        <dbReference type="Proteomes" id="UP001163156"/>
    </source>
</evidence>
<evidence type="ECO:0000256" key="1">
    <source>
        <dbReference type="SAM" id="Phobius"/>
    </source>
</evidence>
<gene>
    <name evidence="2" type="ORF">OM944_05690</name>
</gene>
<name>A0ABY6MJN7_9BACT</name>
<proteinExistence type="predicted"/>
<keyword evidence="1" id="KW-0472">Membrane</keyword>
<evidence type="ECO:0000313" key="2">
    <source>
        <dbReference type="EMBL" id="UZD23985.1"/>
    </source>
</evidence>
<dbReference type="EMBL" id="CP110226">
    <property type="protein sequence ID" value="UZD23985.1"/>
    <property type="molecule type" value="Genomic_DNA"/>
</dbReference>
<keyword evidence="1" id="KW-0812">Transmembrane</keyword>
<feature type="transmembrane region" description="Helical" evidence="1">
    <location>
        <begin position="114"/>
        <end position="135"/>
    </location>
</feature>
<organism evidence="2 3">
    <name type="scientific">Algoriphagus halophytocola</name>
    <dbReference type="NCBI Taxonomy" id="2991499"/>
    <lineage>
        <taxon>Bacteria</taxon>
        <taxon>Pseudomonadati</taxon>
        <taxon>Bacteroidota</taxon>
        <taxon>Cytophagia</taxon>
        <taxon>Cytophagales</taxon>
        <taxon>Cyclobacteriaceae</taxon>
        <taxon>Algoriphagus</taxon>
    </lineage>
</organism>
<keyword evidence="3" id="KW-1185">Reference proteome</keyword>
<evidence type="ECO:0008006" key="4">
    <source>
        <dbReference type="Google" id="ProtNLM"/>
    </source>
</evidence>
<dbReference type="Proteomes" id="UP001163156">
    <property type="component" value="Chromosome"/>
</dbReference>
<keyword evidence="1" id="KW-1133">Transmembrane helix</keyword>
<reference evidence="2" key="1">
    <citation type="submission" date="2022-10" db="EMBL/GenBank/DDBJ databases">
        <title>Algoriphagus sp. a novel bacteria isolate from halophytes salicornia europaea.</title>
        <authorList>
            <person name="Peng Y."/>
            <person name="Jiang L."/>
            <person name="Lee J."/>
        </authorList>
    </citation>
    <scope>NUCLEOTIDE SEQUENCE</scope>
    <source>
        <strain evidence="2">TR-M5</strain>
    </source>
</reference>